<evidence type="ECO:0000256" key="3">
    <source>
        <dbReference type="SAM" id="Phobius"/>
    </source>
</evidence>
<name>A0ABU1WF18_9GAMM</name>
<feature type="transmembrane region" description="Helical" evidence="3">
    <location>
        <begin position="305"/>
        <end position="324"/>
    </location>
</feature>
<evidence type="ECO:0000259" key="4">
    <source>
        <dbReference type="PROSITE" id="PS50887"/>
    </source>
</evidence>
<accession>A0ABU1WF18</accession>
<evidence type="ECO:0000313" key="5">
    <source>
        <dbReference type="EMBL" id="MDR7136198.1"/>
    </source>
</evidence>
<keyword evidence="3" id="KW-0472">Membrane</keyword>
<sequence length="540" mass="59452">MLGMLLAASVPAQDFRVARLDSDPVPAEVMAGAHDAEFAEVEGQAIFETRREPRWWRLTTTRPIDAADTPLLVMRSPYLNQVEVWLPGEAMPVQRSIYGQFADYEYSTRALVTPLPKGLASGESLYVRVLAPTSQPMPLSIESMSVVHRGDLMHVALRSAVLATMVVLAILALGFRVGVGESSYAYLLLTLMAQIGYLSMTGGEMRLAPTLAGLIGSDPRVVHLLGLIAVLASSHFLAFYLNLGERQPRLMRVVEGCSGALCVLLLLSLATGAEIVVNIANLVLLMLTGTLFVASIVGCVERLRAAYFVLLSWLPLFVLTAWRIGELQEWWPASGWMLYAFPAGFAVAGLVLMVGLADKMHQLRRDRDRASQMATYDKLTGALSRRAIEERLRAAIEEARARRTRLSIVFFDIDRFKQINDEHGHRIGDEFLRIIVLRARNRLRVYDACGRYGGDEILVILPDTELREAMGVAENLRGAINGRPLSIDGRLFEASVSLGVAELHQDDEMAQLIERADKALYASKAAGRNRVSNGHAITTA</sequence>
<dbReference type="NCBIfam" id="TIGR00254">
    <property type="entry name" value="GGDEF"/>
    <property type="match status" value="1"/>
</dbReference>
<proteinExistence type="predicted"/>
<feature type="transmembrane region" description="Helical" evidence="3">
    <location>
        <begin position="253"/>
        <end position="273"/>
    </location>
</feature>
<dbReference type="Pfam" id="PF07695">
    <property type="entry name" value="7TMR-DISM_7TM"/>
    <property type="match status" value="1"/>
</dbReference>
<dbReference type="InterPro" id="IPR043128">
    <property type="entry name" value="Rev_trsase/Diguanyl_cyclase"/>
</dbReference>
<feature type="transmembrane region" description="Helical" evidence="3">
    <location>
        <begin position="184"/>
        <end position="201"/>
    </location>
</feature>
<comment type="caution">
    <text evidence="5">The sequence shown here is derived from an EMBL/GenBank/DDBJ whole genome shotgun (WGS) entry which is preliminary data.</text>
</comment>
<dbReference type="SUPFAM" id="SSF55073">
    <property type="entry name" value="Nucleotide cyclase"/>
    <property type="match status" value="1"/>
</dbReference>
<dbReference type="InterPro" id="IPR029787">
    <property type="entry name" value="Nucleotide_cyclase"/>
</dbReference>
<feature type="transmembrane region" description="Helical" evidence="3">
    <location>
        <begin position="279"/>
        <end position="298"/>
    </location>
</feature>
<dbReference type="Proteomes" id="UP001251524">
    <property type="component" value="Unassembled WGS sequence"/>
</dbReference>
<dbReference type="PROSITE" id="PS50887">
    <property type="entry name" value="GGDEF"/>
    <property type="match status" value="1"/>
</dbReference>
<evidence type="ECO:0000313" key="6">
    <source>
        <dbReference type="Proteomes" id="UP001251524"/>
    </source>
</evidence>
<comment type="catalytic activity">
    <reaction evidence="2">
        <text>2 GTP = 3',3'-c-di-GMP + 2 diphosphate</text>
        <dbReference type="Rhea" id="RHEA:24898"/>
        <dbReference type="ChEBI" id="CHEBI:33019"/>
        <dbReference type="ChEBI" id="CHEBI:37565"/>
        <dbReference type="ChEBI" id="CHEBI:58805"/>
        <dbReference type="EC" id="2.7.7.65"/>
    </reaction>
</comment>
<dbReference type="InterPro" id="IPR011622">
    <property type="entry name" value="7TMR_DISM_rcpt_extracell_dom2"/>
</dbReference>
<feature type="transmembrane region" description="Helical" evidence="3">
    <location>
        <begin position="221"/>
        <end position="241"/>
    </location>
</feature>
<reference evidence="5 6" key="1">
    <citation type="submission" date="2023-07" db="EMBL/GenBank/DDBJ databases">
        <title>Sorghum-associated microbial communities from plants grown in Nebraska, USA.</title>
        <authorList>
            <person name="Schachtman D."/>
        </authorList>
    </citation>
    <scope>NUCLEOTIDE SEQUENCE [LARGE SCALE GENOMIC DNA]</scope>
    <source>
        <strain evidence="5 6">BE198</strain>
    </source>
</reference>
<evidence type="ECO:0000256" key="2">
    <source>
        <dbReference type="ARBA" id="ARBA00034247"/>
    </source>
</evidence>
<dbReference type="InterPro" id="IPR000160">
    <property type="entry name" value="GGDEF_dom"/>
</dbReference>
<dbReference type="PANTHER" id="PTHR45138:SF9">
    <property type="entry name" value="DIGUANYLATE CYCLASE DGCM-RELATED"/>
    <property type="match status" value="1"/>
</dbReference>
<dbReference type="Pfam" id="PF00990">
    <property type="entry name" value="GGDEF"/>
    <property type="match status" value="1"/>
</dbReference>
<dbReference type="InterPro" id="IPR011623">
    <property type="entry name" value="7TMR_DISM_rcpt_extracell_dom1"/>
</dbReference>
<gene>
    <name evidence="5" type="ORF">J2X06_003424</name>
</gene>
<keyword evidence="3" id="KW-0812">Transmembrane</keyword>
<feature type="transmembrane region" description="Helical" evidence="3">
    <location>
        <begin position="336"/>
        <end position="357"/>
    </location>
</feature>
<dbReference type="EMBL" id="JAVDVY010000004">
    <property type="protein sequence ID" value="MDR7136198.1"/>
    <property type="molecule type" value="Genomic_DNA"/>
</dbReference>
<dbReference type="SMART" id="SM00267">
    <property type="entry name" value="GGDEF"/>
    <property type="match status" value="1"/>
</dbReference>
<dbReference type="CDD" id="cd01949">
    <property type="entry name" value="GGDEF"/>
    <property type="match status" value="1"/>
</dbReference>
<keyword evidence="3" id="KW-1133">Transmembrane helix</keyword>
<dbReference type="Pfam" id="PF07696">
    <property type="entry name" value="7TMR-DISMED2"/>
    <property type="match status" value="1"/>
</dbReference>
<dbReference type="EC" id="2.7.7.65" evidence="1"/>
<dbReference type="InterPro" id="IPR050469">
    <property type="entry name" value="Diguanylate_Cyclase"/>
</dbReference>
<feature type="transmembrane region" description="Helical" evidence="3">
    <location>
        <begin position="155"/>
        <end position="177"/>
    </location>
</feature>
<evidence type="ECO:0000256" key="1">
    <source>
        <dbReference type="ARBA" id="ARBA00012528"/>
    </source>
</evidence>
<feature type="domain" description="GGDEF" evidence="4">
    <location>
        <begin position="404"/>
        <end position="536"/>
    </location>
</feature>
<organism evidence="5 6">
    <name type="scientific">Lysobacter niastensis</name>
    <dbReference type="NCBI Taxonomy" id="380629"/>
    <lineage>
        <taxon>Bacteria</taxon>
        <taxon>Pseudomonadati</taxon>
        <taxon>Pseudomonadota</taxon>
        <taxon>Gammaproteobacteria</taxon>
        <taxon>Lysobacterales</taxon>
        <taxon>Lysobacteraceae</taxon>
        <taxon>Lysobacter</taxon>
    </lineage>
</organism>
<dbReference type="PANTHER" id="PTHR45138">
    <property type="entry name" value="REGULATORY COMPONENTS OF SENSORY TRANSDUCTION SYSTEM"/>
    <property type="match status" value="1"/>
</dbReference>
<keyword evidence="6" id="KW-1185">Reference proteome</keyword>
<protein>
    <recommendedName>
        <fullName evidence="1">diguanylate cyclase</fullName>
        <ecNumber evidence="1">2.7.7.65</ecNumber>
    </recommendedName>
</protein>
<dbReference type="Gene3D" id="3.30.70.270">
    <property type="match status" value="1"/>
</dbReference>